<evidence type="ECO:0000313" key="2">
    <source>
        <dbReference type="Proteomes" id="UP001226160"/>
    </source>
</evidence>
<sequence>MSLLDNHDGLLVDLDGTVWNGDTAIEAAISVLNDVDVPVAFVTNNASKPHSAVVEKLQKLGIADEKPTVFNSVDAVLEVLAEEASPGSTVLVVGAEWLHEVVRNAGYEVVTSAGQDPSNSGIAAVVQGHNPENGWAQLSEIALAVRAGARYLVTNADTSLPTERGFCLGNGALAAAVTASTDVYPRAAGKPEPELFKLAAQKIGAKNPLCIGDRLNTDIAGANSAGFDSLHVLTGVSGAIELLEAPPEYRPTYIGADISDVLSPAQQLVPGPQGDFTARGDGHDVLLERGIEHVDNTQANTSQHNTAAASLAVSLAALRTVLEVAWAMPKPPRYIHPRSVAAEHAVADWR</sequence>
<accession>A0AAP4BWX1</accession>
<dbReference type="InterPro" id="IPR023214">
    <property type="entry name" value="HAD_sf"/>
</dbReference>
<evidence type="ECO:0000313" key="1">
    <source>
        <dbReference type="EMBL" id="MDK4327106.1"/>
    </source>
</evidence>
<dbReference type="Pfam" id="PF13344">
    <property type="entry name" value="Hydrolase_6"/>
    <property type="match status" value="1"/>
</dbReference>
<dbReference type="NCBIfam" id="TIGR01549">
    <property type="entry name" value="HAD-SF-IA-v1"/>
    <property type="match status" value="1"/>
</dbReference>
<dbReference type="InterPro" id="IPR036412">
    <property type="entry name" value="HAD-like_sf"/>
</dbReference>
<dbReference type="Pfam" id="PF13242">
    <property type="entry name" value="Hydrolase_like"/>
    <property type="match status" value="1"/>
</dbReference>
<dbReference type="NCBIfam" id="TIGR01460">
    <property type="entry name" value="HAD-SF-IIA"/>
    <property type="match status" value="1"/>
</dbReference>
<dbReference type="PANTHER" id="PTHR19288">
    <property type="entry name" value="4-NITROPHENYLPHOSPHATASE-RELATED"/>
    <property type="match status" value="1"/>
</dbReference>
<gene>
    <name evidence="1" type="ORF">QPX54_11410</name>
</gene>
<keyword evidence="1" id="KW-0378">Hydrolase</keyword>
<dbReference type="Gene3D" id="3.40.50.1000">
    <property type="entry name" value="HAD superfamily/HAD-like"/>
    <property type="match status" value="2"/>
</dbReference>
<dbReference type="PANTHER" id="PTHR19288:SF95">
    <property type="entry name" value="D-GLYCEROL 3-PHOSPHATE PHOSPHATASE"/>
    <property type="match status" value="1"/>
</dbReference>
<dbReference type="AlphaFoldDB" id="A0AAP4BWX1"/>
<comment type="caution">
    <text evidence="1">The sequence shown here is derived from an EMBL/GenBank/DDBJ whole genome shotgun (WGS) entry which is preliminary data.</text>
</comment>
<dbReference type="EMBL" id="JASNVP010000017">
    <property type="protein sequence ID" value="MDK4327106.1"/>
    <property type="molecule type" value="Genomic_DNA"/>
</dbReference>
<organism evidence="1 2">
    <name type="scientific">Corynebacterium propinquum</name>
    <dbReference type="NCBI Taxonomy" id="43769"/>
    <lineage>
        <taxon>Bacteria</taxon>
        <taxon>Bacillati</taxon>
        <taxon>Actinomycetota</taxon>
        <taxon>Actinomycetes</taxon>
        <taxon>Mycobacteriales</taxon>
        <taxon>Corynebacteriaceae</taxon>
        <taxon>Corynebacterium</taxon>
    </lineage>
</organism>
<dbReference type="InterPro" id="IPR006439">
    <property type="entry name" value="HAD-SF_hydro_IA"/>
</dbReference>
<dbReference type="SUPFAM" id="SSF56784">
    <property type="entry name" value="HAD-like"/>
    <property type="match status" value="1"/>
</dbReference>
<name>A0AAP4BWX1_9CORY</name>
<protein>
    <submittedName>
        <fullName evidence="1">HAD-IIA family hydrolase</fullName>
    </submittedName>
</protein>
<dbReference type="GO" id="GO:0016791">
    <property type="term" value="F:phosphatase activity"/>
    <property type="evidence" value="ECO:0007669"/>
    <property type="project" value="TreeGrafter"/>
</dbReference>
<proteinExistence type="predicted"/>
<dbReference type="Proteomes" id="UP001226160">
    <property type="component" value="Unassembled WGS sequence"/>
</dbReference>
<dbReference type="InterPro" id="IPR006357">
    <property type="entry name" value="HAD-SF_hydro_IIA"/>
</dbReference>
<dbReference type="RefSeq" id="WP_284590044.1">
    <property type="nucleotide sequence ID" value="NZ_JASNVP010000017.1"/>
</dbReference>
<reference evidence="1" key="1">
    <citation type="submission" date="2023-05" db="EMBL/GenBank/DDBJ databases">
        <title>Metabolic capabilities are highly conserved among human nasal-associated Corynebacterium species in pangenomic analyses.</title>
        <authorList>
            <person name="Tran T.H."/>
            <person name="Roberts A.Q."/>
            <person name="Escapa I.F."/>
            <person name="Gao W."/>
            <person name="Conlan S."/>
            <person name="Kong H."/>
            <person name="Segre J.A."/>
            <person name="Kelly M.S."/>
            <person name="Lemon K.P."/>
        </authorList>
    </citation>
    <scope>NUCLEOTIDE SEQUENCE</scope>
    <source>
        <strain evidence="1">KPL2654</strain>
    </source>
</reference>
<dbReference type="GO" id="GO:0005737">
    <property type="term" value="C:cytoplasm"/>
    <property type="evidence" value="ECO:0007669"/>
    <property type="project" value="TreeGrafter"/>
</dbReference>